<dbReference type="CDD" id="cd03360">
    <property type="entry name" value="LbH_AT_putative"/>
    <property type="match status" value="1"/>
</dbReference>
<protein>
    <recommendedName>
        <fullName evidence="9">PglD N-terminal domain-containing protein</fullName>
    </recommendedName>
</protein>
<dbReference type="InterPro" id="IPR018357">
    <property type="entry name" value="Hexapep_transf_CS"/>
</dbReference>
<dbReference type="InterPro" id="IPR020019">
    <property type="entry name" value="AcTrfase_PglD-like"/>
</dbReference>
<dbReference type="Proteomes" id="UP000235406">
    <property type="component" value="Unassembled WGS sequence"/>
</dbReference>
<evidence type="ECO:0008006" key="9">
    <source>
        <dbReference type="Google" id="ProtNLM"/>
    </source>
</evidence>
<feature type="active site" description="Proton acceptor" evidence="5">
    <location>
        <position position="139"/>
    </location>
</feature>
<keyword evidence="3" id="KW-0677">Repeat</keyword>
<reference evidence="8" key="1">
    <citation type="submission" date="2016-07" db="EMBL/GenBank/DDBJ databases">
        <title>Nontailed viruses are major unrecognized killers of bacteria in the ocean.</title>
        <authorList>
            <person name="Kauffman K."/>
            <person name="Hussain F."/>
            <person name="Yang J."/>
            <person name="Arevalo P."/>
            <person name="Brown J."/>
            <person name="Cutler M."/>
            <person name="Kelly L."/>
            <person name="Polz M.F."/>
        </authorList>
    </citation>
    <scope>NUCLEOTIDE SEQUENCE [LARGE SCALE GENOMIC DNA]</scope>
    <source>
        <strain evidence="8">10N.261.46.F8</strain>
    </source>
</reference>
<dbReference type="SUPFAM" id="SSF51161">
    <property type="entry name" value="Trimeric LpxA-like enzymes"/>
    <property type="match status" value="1"/>
</dbReference>
<dbReference type="Gene3D" id="2.160.10.10">
    <property type="entry name" value="Hexapeptide repeat proteins"/>
    <property type="match status" value="1"/>
</dbReference>
<evidence type="ECO:0000256" key="5">
    <source>
        <dbReference type="PIRSR" id="PIRSR620019-1"/>
    </source>
</evidence>
<keyword evidence="2" id="KW-0808">Transferase</keyword>
<gene>
    <name evidence="7" type="ORF">BCT49_18660</name>
</gene>
<evidence type="ECO:0000256" key="4">
    <source>
        <dbReference type="ARBA" id="ARBA00023315"/>
    </source>
</evidence>
<feature type="binding site" evidence="6">
    <location>
        <position position="71"/>
    </location>
    <ligand>
        <name>substrate</name>
    </ligand>
</feature>
<evidence type="ECO:0000313" key="8">
    <source>
        <dbReference type="Proteomes" id="UP000235406"/>
    </source>
</evidence>
<dbReference type="PANTHER" id="PTHR43300">
    <property type="entry name" value="ACETYLTRANSFERASE"/>
    <property type="match status" value="1"/>
</dbReference>
<comment type="similarity">
    <text evidence="1">Belongs to the transferase hexapeptide repeat family.</text>
</comment>
<dbReference type="NCBIfam" id="TIGR03570">
    <property type="entry name" value="NeuD_NnaD"/>
    <property type="match status" value="1"/>
</dbReference>
<dbReference type="InterPro" id="IPR050179">
    <property type="entry name" value="Trans_hexapeptide_repeat"/>
</dbReference>
<organism evidence="7 8">
    <name type="scientific">Vibrio lentus</name>
    <dbReference type="NCBI Taxonomy" id="136468"/>
    <lineage>
        <taxon>Bacteria</taxon>
        <taxon>Pseudomonadati</taxon>
        <taxon>Pseudomonadota</taxon>
        <taxon>Gammaproteobacteria</taxon>
        <taxon>Vibrionales</taxon>
        <taxon>Vibrionaceae</taxon>
        <taxon>Vibrio</taxon>
    </lineage>
</organism>
<dbReference type="PANTHER" id="PTHR43300:SF7">
    <property type="entry name" value="UDP-N-ACETYLBACILLOSAMINE N-ACETYLTRANSFERASE"/>
    <property type="match status" value="1"/>
</dbReference>
<evidence type="ECO:0000256" key="1">
    <source>
        <dbReference type="ARBA" id="ARBA00007274"/>
    </source>
</evidence>
<dbReference type="EMBL" id="MCZK01000174">
    <property type="protein sequence ID" value="PMM62541.1"/>
    <property type="molecule type" value="Genomic_DNA"/>
</dbReference>
<comment type="caution">
    <text evidence="7">The sequence shown here is derived from an EMBL/GenBank/DDBJ whole genome shotgun (WGS) entry which is preliminary data.</text>
</comment>
<dbReference type="GO" id="GO:0016746">
    <property type="term" value="F:acyltransferase activity"/>
    <property type="evidence" value="ECO:0007669"/>
    <property type="project" value="UniProtKB-KW"/>
</dbReference>
<evidence type="ECO:0000256" key="6">
    <source>
        <dbReference type="PIRSR" id="PIRSR620019-2"/>
    </source>
</evidence>
<evidence type="ECO:0000256" key="3">
    <source>
        <dbReference type="ARBA" id="ARBA00022737"/>
    </source>
</evidence>
<dbReference type="RefSeq" id="WP_102438665.1">
    <property type="nucleotide sequence ID" value="NZ_CAWNVI010000174.1"/>
</dbReference>
<dbReference type="PROSITE" id="PS00101">
    <property type="entry name" value="HEXAPEP_TRANSFERASES"/>
    <property type="match status" value="1"/>
</dbReference>
<feature type="site" description="Increases basicity of active site His" evidence="5">
    <location>
        <position position="140"/>
    </location>
</feature>
<proteinExistence type="inferred from homology"/>
<dbReference type="InterPro" id="IPR001451">
    <property type="entry name" value="Hexapep"/>
</dbReference>
<name>A0A2N7JUC6_9VIBR</name>
<keyword evidence="4" id="KW-0012">Acyltransferase</keyword>
<dbReference type="AlphaFoldDB" id="A0A2N7JUC6"/>
<dbReference type="OrthoDB" id="9794407at2"/>
<sequence length="211" mass="22566">MSNPIIIFGASGLAAEVYSWIQDVNDIRERFLCFCVTDEYFVPAATFYEYEVKSVSMLDDIEQFDFILAFGGAGYARAGIADILKSKGGNAISFIHPSVVLSKFSLIGEGVIINPNCSISPGVVIGDFSLINCNCAIGHDTKIGSYTSLLGSNTINGYVEIGERVLIGSGATIHPKVKVEDDATVGMGAVVFSKVRKNTTVLGNPATKHRN</sequence>
<evidence type="ECO:0000256" key="2">
    <source>
        <dbReference type="ARBA" id="ARBA00022679"/>
    </source>
</evidence>
<accession>A0A2N7JUC6</accession>
<evidence type="ECO:0000313" key="7">
    <source>
        <dbReference type="EMBL" id="PMM62541.1"/>
    </source>
</evidence>
<dbReference type="Pfam" id="PF00132">
    <property type="entry name" value="Hexapep"/>
    <property type="match status" value="1"/>
</dbReference>
<dbReference type="InterPro" id="IPR011004">
    <property type="entry name" value="Trimer_LpxA-like_sf"/>
</dbReference>